<evidence type="ECO:0000313" key="1">
    <source>
        <dbReference type="EMBL" id="SIO27472.1"/>
    </source>
</evidence>
<dbReference type="AlphaFoldDB" id="A0A1N6I609"/>
<accession>A0A1N6I609</accession>
<reference evidence="1 2" key="1">
    <citation type="submission" date="2016-12" db="EMBL/GenBank/DDBJ databases">
        <authorList>
            <person name="Song W.-J."/>
            <person name="Kurnit D.M."/>
        </authorList>
    </citation>
    <scope>NUCLEOTIDE SEQUENCE [LARGE SCALE GENOMIC DNA]</scope>
    <source>
        <strain evidence="1 2">ATCC 49181</strain>
    </source>
</reference>
<keyword evidence="2" id="KW-1185">Reference proteome</keyword>
<dbReference type="STRING" id="44575.SAMN05216419_103220"/>
<protein>
    <submittedName>
        <fullName evidence="1">Uncharacterized protein</fullName>
    </submittedName>
</protein>
<gene>
    <name evidence="1" type="ORF">SAMN02743940_1566</name>
</gene>
<organism evidence="1 2">
    <name type="scientific">Nitrosomonas cryotolerans ATCC 49181</name>
    <dbReference type="NCBI Taxonomy" id="1131553"/>
    <lineage>
        <taxon>Bacteria</taxon>
        <taxon>Pseudomonadati</taxon>
        <taxon>Pseudomonadota</taxon>
        <taxon>Betaproteobacteria</taxon>
        <taxon>Nitrosomonadales</taxon>
        <taxon>Nitrosomonadaceae</taxon>
        <taxon>Nitrosomonas</taxon>
    </lineage>
</organism>
<dbReference type="EMBL" id="FSRO01000001">
    <property type="protein sequence ID" value="SIO27472.1"/>
    <property type="molecule type" value="Genomic_DNA"/>
</dbReference>
<sequence>MMFTDYHIIIQYNFNRYSPLSARLIVEKLITLSFRNLPCPAKTITYQHNSLVRAQTTLQTRFDLIQIISDKSSYYSSFLLKNWVKSEFVCTLNFHSHTLTEIGENTGFSINEADSLSTGR</sequence>
<proteinExistence type="predicted"/>
<name>A0A1N6I609_9PROT</name>
<evidence type="ECO:0000313" key="2">
    <source>
        <dbReference type="Proteomes" id="UP000185062"/>
    </source>
</evidence>
<dbReference type="Proteomes" id="UP000185062">
    <property type="component" value="Unassembled WGS sequence"/>
</dbReference>